<proteinExistence type="predicted"/>
<gene>
    <name evidence="1" type="ORF">UFOPK3516_00521</name>
</gene>
<dbReference type="EMBL" id="CAFBMB010000026">
    <property type="protein sequence ID" value="CAB4892973.1"/>
    <property type="molecule type" value="Genomic_DNA"/>
</dbReference>
<dbReference type="PANTHER" id="PTHR43179">
    <property type="entry name" value="RHAMNOSYLTRANSFERASE WBBL"/>
    <property type="match status" value="1"/>
</dbReference>
<dbReference type="AlphaFoldDB" id="A0A6J7FN35"/>
<dbReference type="PANTHER" id="PTHR43179:SF7">
    <property type="entry name" value="RHAMNOSYLTRANSFERASE WBBL"/>
    <property type="match status" value="1"/>
</dbReference>
<sequence length="303" mass="32645">MSSSKKSFPGPGRPGLCGDVGIVTVSYNSSAQLQKFLEGATSSVSLATHVIVVDNASQDVAVTQKLARGSGVTLVALDHNAGYGGGANAGVAELPADCTIVVVVNPDVTLDDTSVAVMRETLLSHNHIGIVGPRILNEDGTVYPSARAIPSIRVGAGHALFSRVWPRNPWTRRYHSEVSRRDVASDAGWLSGACLMMRRSTFSDLGGFDSRYFMYFEDVDLGYRAGRLGLRSVYVPQAVVTHVGGASTRSNSRAMLRAHHDSAKKFIAAKYSGARWAPVRWVLSAGLSTRQWIATRDRESQRR</sequence>
<evidence type="ECO:0000313" key="1">
    <source>
        <dbReference type="EMBL" id="CAB4892973.1"/>
    </source>
</evidence>
<protein>
    <submittedName>
        <fullName evidence="1">Unannotated protein</fullName>
    </submittedName>
</protein>
<organism evidence="1">
    <name type="scientific">freshwater metagenome</name>
    <dbReference type="NCBI Taxonomy" id="449393"/>
    <lineage>
        <taxon>unclassified sequences</taxon>
        <taxon>metagenomes</taxon>
        <taxon>ecological metagenomes</taxon>
    </lineage>
</organism>
<dbReference type="Gene3D" id="3.90.550.10">
    <property type="entry name" value="Spore Coat Polysaccharide Biosynthesis Protein SpsA, Chain A"/>
    <property type="match status" value="1"/>
</dbReference>
<dbReference type="InterPro" id="IPR029044">
    <property type="entry name" value="Nucleotide-diphossugar_trans"/>
</dbReference>
<name>A0A6J7FN35_9ZZZZ</name>
<accession>A0A6J7FN35</accession>
<dbReference type="Pfam" id="PF13641">
    <property type="entry name" value="Glyco_tranf_2_3"/>
    <property type="match status" value="1"/>
</dbReference>
<reference evidence="1" key="1">
    <citation type="submission" date="2020-05" db="EMBL/GenBank/DDBJ databases">
        <authorList>
            <person name="Chiriac C."/>
            <person name="Salcher M."/>
            <person name="Ghai R."/>
            <person name="Kavagutti S V."/>
        </authorList>
    </citation>
    <scope>NUCLEOTIDE SEQUENCE</scope>
</reference>
<dbReference type="SUPFAM" id="SSF53448">
    <property type="entry name" value="Nucleotide-diphospho-sugar transferases"/>
    <property type="match status" value="1"/>
</dbReference>